<sequence>MTVDALKDQLVTLLIDKLEVKGEVTPEIPFTELELDSLVLLEFSVLLEQRYSVEIPEEDLLGAGDIAGVASLVLARQDSATTRA</sequence>
<evidence type="ECO:0000259" key="1">
    <source>
        <dbReference type="PROSITE" id="PS50075"/>
    </source>
</evidence>
<accession>A0ABW6FES0</accession>
<keyword evidence="3" id="KW-1185">Reference proteome</keyword>
<dbReference type="Proteomes" id="UP001598448">
    <property type="component" value="Unassembled WGS sequence"/>
</dbReference>
<gene>
    <name evidence="2" type="ORF">ACFWJN_00045</name>
</gene>
<comment type="caution">
    <text evidence="2">The sequence shown here is derived from an EMBL/GenBank/DDBJ whole genome shotgun (WGS) entry which is preliminary data.</text>
</comment>
<dbReference type="PROSITE" id="PS50075">
    <property type="entry name" value="CARRIER"/>
    <property type="match status" value="1"/>
</dbReference>
<dbReference type="RefSeq" id="WP_386706600.1">
    <property type="nucleotide sequence ID" value="NZ_JBHXIJ010000001.1"/>
</dbReference>
<reference evidence="2 3" key="1">
    <citation type="submission" date="2024-09" db="EMBL/GenBank/DDBJ databases">
        <title>The Natural Products Discovery Center: Release of the First 8490 Sequenced Strains for Exploring Actinobacteria Biosynthetic Diversity.</title>
        <authorList>
            <person name="Kalkreuter E."/>
            <person name="Kautsar S.A."/>
            <person name="Yang D."/>
            <person name="Bader C.D."/>
            <person name="Teijaro C.N."/>
            <person name="Fluegel L."/>
            <person name="Davis C.M."/>
            <person name="Simpson J.R."/>
            <person name="Lauterbach L."/>
            <person name="Steele A.D."/>
            <person name="Gui C."/>
            <person name="Meng S."/>
            <person name="Li G."/>
            <person name="Viehrig K."/>
            <person name="Ye F."/>
            <person name="Su P."/>
            <person name="Kiefer A.F."/>
            <person name="Nichols A."/>
            <person name="Cepeda A.J."/>
            <person name="Yan W."/>
            <person name="Fan B."/>
            <person name="Jiang Y."/>
            <person name="Adhikari A."/>
            <person name="Zheng C.-J."/>
            <person name="Schuster L."/>
            <person name="Cowan T.M."/>
            <person name="Smanski M.J."/>
            <person name="Chevrette M.G."/>
            <person name="De Carvalho L.P.S."/>
            <person name="Shen B."/>
        </authorList>
    </citation>
    <scope>NUCLEOTIDE SEQUENCE [LARGE SCALE GENOMIC DNA]</scope>
    <source>
        <strain evidence="2 3">NPDC058348</strain>
    </source>
</reference>
<dbReference type="InterPro" id="IPR009081">
    <property type="entry name" value="PP-bd_ACP"/>
</dbReference>
<dbReference type="Gene3D" id="1.10.1200.10">
    <property type="entry name" value="ACP-like"/>
    <property type="match status" value="1"/>
</dbReference>
<proteinExistence type="predicted"/>
<name>A0ABW6FES0_9ACTN</name>
<protein>
    <submittedName>
        <fullName evidence="2">Acyl carrier protein</fullName>
    </submittedName>
</protein>
<dbReference type="EMBL" id="JBHXIJ010000001">
    <property type="protein sequence ID" value="MFD5097382.1"/>
    <property type="molecule type" value="Genomic_DNA"/>
</dbReference>
<evidence type="ECO:0000313" key="3">
    <source>
        <dbReference type="Proteomes" id="UP001598448"/>
    </source>
</evidence>
<organism evidence="2 3">
    <name type="scientific">Streptomyces albidochromogenes</name>
    <dbReference type="NCBI Taxonomy" id="329524"/>
    <lineage>
        <taxon>Bacteria</taxon>
        <taxon>Bacillati</taxon>
        <taxon>Actinomycetota</taxon>
        <taxon>Actinomycetes</taxon>
        <taxon>Kitasatosporales</taxon>
        <taxon>Streptomycetaceae</taxon>
        <taxon>Streptomyces</taxon>
    </lineage>
</organism>
<feature type="domain" description="Carrier" evidence="1">
    <location>
        <begin position="1"/>
        <end position="77"/>
    </location>
</feature>
<evidence type="ECO:0000313" key="2">
    <source>
        <dbReference type="EMBL" id="MFD5097382.1"/>
    </source>
</evidence>
<dbReference type="SUPFAM" id="SSF47336">
    <property type="entry name" value="ACP-like"/>
    <property type="match status" value="1"/>
</dbReference>
<dbReference type="InterPro" id="IPR036736">
    <property type="entry name" value="ACP-like_sf"/>
</dbReference>
<dbReference type="Pfam" id="PF00550">
    <property type="entry name" value="PP-binding"/>
    <property type="match status" value="1"/>
</dbReference>